<reference evidence="1" key="2">
    <citation type="journal article" date="2015" name="Fish Shellfish Immunol.">
        <title>Early steps in the European eel (Anguilla anguilla)-Vibrio vulnificus interaction in the gills: Role of the RtxA13 toxin.</title>
        <authorList>
            <person name="Callol A."/>
            <person name="Pajuelo D."/>
            <person name="Ebbesson L."/>
            <person name="Teles M."/>
            <person name="MacKenzie S."/>
            <person name="Amaro C."/>
        </authorList>
    </citation>
    <scope>NUCLEOTIDE SEQUENCE</scope>
</reference>
<evidence type="ECO:0000313" key="1">
    <source>
        <dbReference type="EMBL" id="JAH65179.1"/>
    </source>
</evidence>
<organism evidence="1">
    <name type="scientific">Anguilla anguilla</name>
    <name type="common">European freshwater eel</name>
    <name type="synonym">Muraena anguilla</name>
    <dbReference type="NCBI Taxonomy" id="7936"/>
    <lineage>
        <taxon>Eukaryota</taxon>
        <taxon>Metazoa</taxon>
        <taxon>Chordata</taxon>
        <taxon>Craniata</taxon>
        <taxon>Vertebrata</taxon>
        <taxon>Euteleostomi</taxon>
        <taxon>Actinopterygii</taxon>
        <taxon>Neopterygii</taxon>
        <taxon>Teleostei</taxon>
        <taxon>Anguilliformes</taxon>
        <taxon>Anguillidae</taxon>
        <taxon>Anguilla</taxon>
    </lineage>
</organism>
<accession>A0A0E9UH08</accession>
<reference evidence="1" key="1">
    <citation type="submission" date="2014-11" db="EMBL/GenBank/DDBJ databases">
        <authorList>
            <person name="Amaro Gonzalez C."/>
        </authorList>
    </citation>
    <scope>NUCLEOTIDE SEQUENCE</scope>
</reference>
<dbReference type="EMBL" id="GBXM01043398">
    <property type="protein sequence ID" value="JAH65179.1"/>
    <property type="molecule type" value="Transcribed_RNA"/>
</dbReference>
<proteinExistence type="predicted"/>
<dbReference type="AlphaFoldDB" id="A0A0E9UH08"/>
<name>A0A0E9UH08_ANGAN</name>
<protein>
    <submittedName>
        <fullName evidence="1">Uncharacterized protein</fullName>
    </submittedName>
</protein>
<sequence>MHHRFHAGYYPFCCFQCGKGLHWVYCF</sequence>